<dbReference type="InterPro" id="IPR018297">
    <property type="entry name" value="A/G_cyclase_CS"/>
</dbReference>
<dbReference type="Gene3D" id="3.30.70.1230">
    <property type="entry name" value="Nucleotide cyclase"/>
    <property type="match status" value="1"/>
</dbReference>
<dbReference type="GO" id="GO:0007168">
    <property type="term" value="P:receptor guanylyl cyclase signaling pathway"/>
    <property type="evidence" value="ECO:0007669"/>
    <property type="project" value="TreeGrafter"/>
</dbReference>
<comment type="similarity">
    <text evidence="17">Belongs to the adenylyl cyclase class-4/guanylyl cyclase family.</text>
</comment>
<accession>A0A138ABZ6</accession>
<dbReference type="InterPro" id="IPR048432">
    <property type="entry name" value="MASE7"/>
</dbReference>
<dbReference type="GO" id="GO:0035556">
    <property type="term" value="P:intracellular signal transduction"/>
    <property type="evidence" value="ECO:0007669"/>
    <property type="project" value="InterPro"/>
</dbReference>
<keyword evidence="12 18" id="KW-0472">Membrane</keyword>
<evidence type="ECO:0000256" key="12">
    <source>
        <dbReference type="ARBA" id="ARBA00023136"/>
    </source>
</evidence>
<comment type="subunit">
    <text evidence="16">Homodimer. Can also exist as monomer.</text>
</comment>
<evidence type="ECO:0000256" key="3">
    <source>
        <dbReference type="ARBA" id="ARBA00012201"/>
    </source>
</evidence>
<dbReference type="GO" id="GO:0005524">
    <property type="term" value="F:ATP binding"/>
    <property type="evidence" value="ECO:0007669"/>
    <property type="project" value="UniProtKB-KW"/>
</dbReference>
<evidence type="ECO:0000256" key="1">
    <source>
        <dbReference type="ARBA" id="ARBA00001593"/>
    </source>
</evidence>
<name>A0A138ABZ6_9ACTN</name>
<evidence type="ECO:0000256" key="18">
    <source>
        <dbReference type="SAM" id="Phobius"/>
    </source>
</evidence>
<proteinExistence type="inferred from homology"/>
<evidence type="ECO:0000256" key="10">
    <source>
        <dbReference type="ARBA" id="ARBA00022989"/>
    </source>
</evidence>
<dbReference type="GO" id="GO:0001653">
    <property type="term" value="F:peptide receptor activity"/>
    <property type="evidence" value="ECO:0007669"/>
    <property type="project" value="TreeGrafter"/>
</dbReference>
<comment type="caution">
    <text evidence="20">The sequence shown here is derived from an EMBL/GenBank/DDBJ whole genome shotgun (WGS) entry which is preliminary data.</text>
</comment>
<evidence type="ECO:0000259" key="19">
    <source>
        <dbReference type="PROSITE" id="PS50125"/>
    </source>
</evidence>
<dbReference type="Pfam" id="PF00211">
    <property type="entry name" value="Guanylate_cyc"/>
    <property type="match status" value="1"/>
</dbReference>
<evidence type="ECO:0000256" key="6">
    <source>
        <dbReference type="ARBA" id="ARBA00022723"/>
    </source>
</evidence>
<feature type="domain" description="Guanylate cyclase" evidence="19">
    <location>
        <begin position="214"/>
        <end position="341"/>
    </location>
</feature>
<dbReference type="Proteomes" id="UP000070258">
    <property type="component" value="Unassembled WGS sequence"/>
</dbReference>
<evidence type="ECO:0000256" key="2">
    <source>
        <dbReference type="ARBA" id="ARBA00004370"/>
    </source>
</evidence>
<feature type="transmembrane region" description="Helical" evidence="18">
    <location>
        <begin position="140"/>
        <end position="161"/>
    </location>
</feature>
<keyword evidence="6" id="KW-0479">Metal-binding</keyword>
<evidence type="ECO:0000256" key="7">
    <source>
        <dbReference type="ARBA" id="ARBA00022741"/>
    </source>
</evidence>
<evidence type="ECO:0000256" key="15">
    <source>
        <dbReference type="ARBA" id="ARBA00032637"/>
    </source>
</evidence>
<keyword evidence="7" id="KW-0547">Nucleotide-binding</keyword>
<keyword evidence="5 18" id="KW-0812">Transmembrane</keyword>
<gene>
    <name evidence="20" type="ORF">AXK60_09340</name>
</gene>
<evidence type="ECO:0000256" key="16">
    <source>
        <dbReference type="ARBA" id="ARBA00064436"/>
    </source>
</evidence>
<dbReference type="FunFam" id="3.30.70.1230:FF:000033">
    <property type="entry name" value="Adenylate cyclase"/>
    <property type="match status" value="1"/>
</dbReference>
<dbReference type="GO" id="GO:0004383">
    <property type="term" value="F:guanylate cyclase activity"/>
    <property type="evidence" value="ECO:0007669"/>
    <property type="project" value="TreeGrafter"/>
</dbReference>
<dbReference type="PROSITE" id="PS00452">
    <property type="entry name" value="GUANYLATE_CYCLASE_1"/>
    <property type="match status" value="1"/>
</dbReference>
<dbReference type="CDD" id="cd07302">
    <property type="entry name" value="CHD"/>
    <property type="match status" value="1"/>
</dbReference>
<dbReference type="EC" id="4.6.1.1" evidence="3"/>
<dbReference type="GO" id="GO:0004016">
    <property type="term" value="F:adenylate cyclase activity"/>
    <property type="evidence" value="ECO:0007669"/>
    <property type="project" value="UniProtKB-EC"/>
</dbReference>
<feature type="transmembrane region" description="Helical" evidence="18">
    <location>
        <begin position="12"/>
        <end position="33"/>
    </location>
</feature>
<dbReference type="OrthoDB" id="315417at2"/>
<keyword evidence="10 18" id="KW-1133">Transmembrane helix</keyword>
<evidence type="ECO:0000256" key="5">
    <source>
        <dbReference type="ARBA" id="ARBA00022692"/>
    </source>
</evidence>
<evidence type="ECO:0000256" key="8">
    <source>
        <dbReference type="ARBA" id="ARBA00022840"/>
    </source>
</evidence>
<comment type="catalytic activity">
    <reaction evidence="1">
        <text>ATP = 3',5'-cyclic AMP + diphosphate</text>
        <dbReference type="Rhea" id="RHEA:15389"/>
        <dbReference type="ChEBI" id="CHEBI:30616"/>
        <dbReference type="ChEBI" id="CHEBI:33019"/>
        <dbReference type="ChEBI" id="CHEBI:58165"/>
        <dbReference type="EC" id="4.6.1.1"/>
    </reaction>
</comment>
<feature type="transmembrane region" description="Helical" evidence="18">
    <location>
        <begin position="63"/>
        <end position="84"/>
    </location>
</feature>
<keyword evidence="8" id="KW-0067">ATP-binding</keyword>
<evidence type="ECO:0000256" key="11">
    <source>
        <dbReference type="ARBA" id="ARBA00022998"/>
    </source>
</evidence>
<dbReference type="AlphaFoldDB" id="A0A138ABZ6"/>
<dbReference type="SUPFAM" id="SSF55073">
    <property type="entry name" value="Nucleotide cyclase"/>
    <property type="match status" value="1"/>
</dbReference>
<dbReference type="InterPro" id="IPR029787">
    <property type="entry name" value="Nucleotide_cyclase"/>
</dbReference>
<evidence type="ECO:0000256" key="9">
    <source>
        <dbReference type="ARBA" id="ARBA00022842"/>
    </source>
</evidence>
<protein>
    <recommendedName>
        <fullName evidence="4">Adenylate cyclase</fullName>
        <ecNumber evidence="3">4.6.1.1</ecNumber>
    </recommendedName>
    <alternativeName>
        <fullName evidence="14">ATP pyrophosphate-lyase</fullName>
    </alternativeName>
    <alternativeName>
        <fullName evidence="15">Adenylyl cyclase</fullName>
    </alternativeName>
</protein>
<dbReference type="Pfam" id="PF20967">
    <property type="entry name" value="MASE7"/>
    <property type="match status" value="1"/>
</dbReference>
<keyword evidence="13 17" id="KW-0456">Lyase</keyword>
<reference evidence="21" key="1">
    <citation type="submission" date="2016-02" db="EMBL/GenBank/DDBJ databases">
        <authorList>
            <person name="Wen L."/>
            <person name="He K."/>
            <person name="Yang H."/>
        </authorList>
    </citation>
    <scope>NUCLEOTIDE SEQUENCE [LARGE SCALE GENOMIC DNA]</scope>
    <source>
        <strain evidence="21">JCM 15929</strain>
    </source>
</reference>
<comment type="subcellular location">
    <subcellularLocation>
        <location evidence="2">Membrane</location>
    </subcellularLocation>
</comment>
<evidence type="ECO:0000256" key="17">
    <source>
        <dbReference type="RuleBase" id="RU000405"/>
    </source>
</evidence>
<dbReference type="STRING" id="239498.AXK60_09340"/>
<dbReference type="PROSITE" id="PS50125">
    <property type="entry name" value="GUANYLATE_CYCLASE_2"/>
    <property type="match status" value="1"/>
</dbReference>
<dbReference type="GO" id="GO:0006171">
    <property type="term" value="P:cAMP biosynthetic process"/>
    <property type="evidence" value="ECO:0007669"/>
    <property type="project" value="UniProtKB-KW"/>
</dbReference>
<dbReference type="PANTHER" id="PTHR11920">
    <property type="entry name" value="GUANYLYL CYCLASE"/>
    <property type="match status" value="1"/>
</dbReference>
<sequence length="392" mass="41801">MSERDRRGLRLVSIAAYSAAVVSFGFAVVGSAFGGPHEVSLVNLVSGAALAVVPALRRFGPWAPPTCFFVVAVVTLWSLCTLLGEGVGLLYYYLVMAVGIPMIVGVRRLVACAVVVVVCLGAVIYLHFTVPDDTGLVPQWFAVTGFVVNVIVAACLAVAIVGSGLFQIERAETALAEELSRSDALLNNILPRSVAERLKQPDHAEVADSYDDASVLFADIAGFTEMSSHTTPADVVRYLDRLYTALDALVERHGLEKIKTTGDSYMVVSGVPVPRPDHLQELARFAMALQGTAAGVPNADGRATPLRIGLADGPVVAGIVGSKKFFFDVWGDAVNVASRMESTGAVGRIQVTASVHERLAGEFVFEERGVIAVKGKPDQTTWFLLGERSDRR</sequence>
<dbReference type="InterPro" id="IPR001054">
    <property type="entry name" value="A/G_cyclase"/>
</dbReference>
<dbReference type="InterPro" id="IPR050401">
    <property type="entry name" value="Cyclic_nucleotide_synthase"/>
</dbReference>
<evidence type="ECO:0000313" key="20">
    <source>
        <dbReference type="EMBL" id="KXP07899.1"/>
    </source>
</evidence>
<evidence type="ECO:0000313" key="21">
    <source>
        <dbReference type="Proteomes" id="UP000070258"/>
    </source>
</evidence>
<evidence type="ECO:0000256" key="13">
    <source>
        <dbReference type="ARBA" id="ARBA00023239"/>
    </source>
</evidence>
<dbReference type="EMBL" id="LSRF01000055">
    <property type="protein sequence ID" value="KXP07899.1"/>
    <property type="molecule type" value="Genomic_DNA"/>
</dbReference>
<evidence type="ECO:0000256" key="14">
    <source>
        <dbReference type="ARBA" id="ARBA00032597"/>
    </source>
</evidence>
<feature type="transmembrane region" description="Helical" evidence="18">
    <location>
        <begin position="111"/>
        <end position="128"/>
    </location>
</feature>
<dbReference type="PANTHER" id="PTHR11920:SF335">
    <property type="entry name" value="GUANYLATE CYCLASE"/>
    <property type="match status" value="1"/>
</dbReference>
<organism evidence="20 21">
    <name type="scientific">Tsukamurella pseudospumae</name>
    <dbReference type="NCBI Taxonomy" id="239498"/>
    <lineage>
        <taxon>Bacteria</taxon>
        <taxon>Bacillati</taxon>
        <taxon>Actinomycetota</taxon>
        <taxon>Actinomycetes</taxon>
        <taxon>Mycobacteriales</taxon>
        <taxon>Tsukamurellaceae</taxon>
        <taxon>Tsukamurella</taxon>
    </lineage>
</organism>
<dbReference type="SMART" id="SM00044">
    <property type="entry name" value="CYCc"/>
    <property type="match status" value="1"/>
</dbReference>
<keyword evidence="9" id="KW-0460">Magnesium</keyword>
<dbReference type="GO" id="GO:0005886">
    <property type="term" value="C:plasma membrane"/>
    <property type="evidence" value="ECO:0007669"/>
    <property type="project" value="TreeGrafter"/>
</dbReference>
<keyword evidence="11" id="KW-0115">cAMP biosynthesis</keyword>
<evidence type="ECO:0000256" key="4">
    <source>
        <dbReference type="ARBA" id="ARBA00021420"/>
    </source>
</evidence>
<dbReference type="GO" id="GO:0046872">
    <property type="term" value="F:metal ion binding"/>
    <property type="evidence" value="ECO:0007669"/>
    <property type="project" value="UniProtKB-KW"/>
</dbReference>